<dbReference type="EMBL" id="JAHDYS010000007">
    <property type="protein sequence ID" value="MBT1072021.1"/>
    <property type="molecule type" value="Genomic_DNA"/>
</dbReference>
<dbReference type="InterPro" id="IPR001789">
    <property type="entry name" value="Sig_transdc_resp-reg_receiver"/>
</dbReference>
<dbReference type="PANTHER" id="PTHR44591:SF25">
    <property type="entry name" value="CHEMOTAXIS TWO-COMPONENT RESPONSE REGULATOR"/>
    <property type="match status" value="1"/>
</dbReference>
<evidence type="ECO:0000313" key="5">
    <source>
        <dbReference type="Proteomes" id="UP000784128"/>
    </source>
</evidence>
<accession>A0ABS5U8N9</accession>
<evidence type="ECO:0000256" key="2">
    <source>
        <dbReference type="PROSITE-ProRule" id="PRU00169"/>
    </source>
</evidence>
<reference evidence="4 5" key="1">
    <citation type="submission" date="2021-05" db="EMBL/GenBank/DDBJ databases">
        <title>The draft genome of Geobacter chapellei DSM 13688.</title>
        <authorList>
            <person name="Xu Z."/>
            <person name="Masuda Y."/>
            <person name="Itoh H."/>
            <person name="Senoo K."/>
        </authorList>
    </citation>
    <scope>NUCLEOTIDE SEQUENCE [LARGE SCALE GENOMIC DNA]</scope>
    <source>
        <strain evidence="4 5">DSM 13688</strain>
    </source>
</reference>
<dbReference type="Gene3D" id="3.30.300.160">
    <property type="entry name" value="Type II secretion system, protein E, N-terminal domain"/>
    <property type="match status" value="1"/>
</dbReference>
<dbReference type="CDD" id="cd17574">
    <property type="entry name" value="REC_OmpR"/>
    <property type="match status" value="1"/>
</dbReference>
<dbReference type="SMART" id="SM00448">
    <property type="entry name" value="REC"/>
    <property type="match status" value="1"/>
</dbReference>
<feature type="domain" description="Response regulatory" evidence="3">
    <location>
        <begin position="151"/>
        <end position="267"/>
    </location>
</feature>
<dbReference type="Gene3D" id="3.40.50.2300">
    <property type="match status" value="1"/>
</dbReference>
<evidence type="ECO:0000256" key="1">
    <source>
        <dbReference type="ARBA" id="ARBA00022553"/>
    </source>
</evidence>
<feature type="modified residue" description="4-aspartylphosphate" evidence="2">
    <location>
        <position position="200"/>
    </location>
</feature>
<dbReference type="PANTHER" id="PTHR44591">
    <property type="entry name" value="STRESS RESPONSE REGULATOR PROTEIN 1"/>
    <property type="match status" value="1"/>
</dbReference>
<dbReference type="SUPFAM" id="SSF52172">
    <property type="entry name" value="CheY-like"/>
    <property type="match status" value="1"/>
</dbReference>
<dbReference type="InterPro" id="IPR007831">
    <property type="entry name" value="T2SS_GspE_N"/>
</dbReference>
<evidence type="ECO:0000259" key="3">
    <source>
        <dbReference type="PROSITE" id="PS50110"/>
    </source>
</evidence>
<dbReference type="InterPro" id="IPR011006">
    <property type="entry name" value="CheY-like_superfamily"/>
</dbReference>
<dbReference type="InterPro" id="IPR037257">
    <property type="entry name" value="T2SS_E_N_sf"/>
</dbReference>
<gene>
    <name evidence="4" type="ORF">KJB30_09515</name>
</gene>
<keyword evidence="5" id="KW-1185">Reference proteome</keyword>
<dbReference type="Pfam" id="PF00072">
    <property type="entry name" value="Response_reg"/>
    <property type="match status" value="1"/>
</dbReference>
<name>A0ABS5U8N9_9BACT</name>
<evidence type="ECO:0000313" key="4">
    <source>
        <dbReference type="EMBL" id="MBT1072021.1"/>
    </source>
</evidence>
<protein>
    <submittedName>
        <fullName evidence="4">Response regulator</fullName>
    </submittedName>
</protein>
<dbReference type="Proteomes" id="UP000784128">
    <property type="component" value="Unassembled WGS sequence"/>
</dbReference>
<proteinExistence type="predicted"/>
<comment type="caution">
    <text evidence="4">The sequence shown here is derived from an EMBL/GenBank/DDBJ whole genome shotgun (WGS) entry which is preliminary data.</text>
</comment>
<dbReference type="RefSeq" id="WP_214298450.1">
    <property type="nucleotide sequence ID" value="NZ_JAHDYS010000007.1"/>
</dbReference>
<keyword evidence="1 2" id="KW-0597">Phosphoprotein</keyword>
<dbReference type="Pfam" id="PF05157">
    <property type="entry name" value="MshEN"/>
    <property type="match status" value="1"/>
</dbReference>
<dbReference type="SUPFAM" id="SSF160246">
    <property type="entry name" value="EspE N-terminal domain-like"/>
    <property type="match status" value="1"/>
</dbReference>
<sequence>MKHLGDILVESEIISKKTLERALERQKFDKQRIGVILEEMGVITEEELAEALAKQFNFKTVKNFINHHFPQELLDLIPSDLAMKKLVFPLKQKESMLAVAITDPFDLETMESLTRITGFQVIPVISTRKEILDAIAKNYLKSAIHSEGVESILIVEDSAPIATVIQVALAKEGFNALIAHDGLEGLKLALSERPQLIITDSIMPRMDGYGLLRAIKANPMTSHIPVIMLTSKASTEDEQKALEFGFIDFIPKPVQPMRVVSRVKRALELVKRYKR</sequence>
<organism evidence="4 5">
    <name type="scientific">Pelotalea chapellei</name>
    <dbReference type="NCBI Taxonomy" id="44671"/>
    <lineage>
        <taxon>Bacteria</taxon>
        <taxon>Pseudomonadati</taxon>
        <taxon>Thermodesulfobacteriota</taxon>
        <taxon>Desulfuromonadia</taxon>
        <taxon>Geobacterales</taxon>
        <taxon>Geobacteraceae</taxon>
        <taxon>Pelotalea</taxon>
    </lineage>
</organism>
<dbReference type="PROSITE" id="PS50110">
    <property type="entry name" value="RESPONSE_REGULATORY"/>
    <property type="match status" value="1"/>
</dbReference>
<dbReference type="InterPro" id="IPR050595">
    <property type="entry name" value="Bact_response_regulator"/>
</dbReference>